<proteinExistence type="predicted"/>
<organism evidence="3 4">
    <name type="scientific">Crassostrea virginica</name>
    <name type="common">Eastern oyster</name>
    <dbReference type="NCBI Taxonomy" id="6565"/>
    <lineage>
        <taxon>Eukaryota</taxon>
        <taxon>Metazoa</taxon>
        <taxon>Spiralia</taxon>
        <taxon>Lophotrochozoa</taxon>
        <taxon>Mollusca</taxon>
        <taxon>Bivalvia</taxon>
        <taxon>Autobranchia</taxon>
        <taxon>Pteriomorphia</taxon>
        <taxon>Ostreida</taxon>
        <taxon>Ostreoidea</taxon>
        <taxon>Ostreidae</taxon>
        <taxon>Crassostrea</taxon>
    </lineage>
</organism>
<dbReference type="InterPro" id="IPR050373">
    <property type="entry name" value="Fibrinogen_C-term_domain"/>
</dbReference>
<dbReference type="OrthoDB" id="6148184at2759"/>
<dbReference type="RefSeq" id="XP_022305681.1">
    <property type="nucleotide sequence ID" value="XM_022449973.1"/>
</dbReference>
<protein>
    <submittedName>
        <fullName evidence="4">Ficolin-1-like</fullName>
    </submittedName>
</protein>
<dbReference type="Gene3D" id="3.90.215.10">
    <property type="entry name" value="Gamma Fibrinogen, chain A, domain 1"/>
    <property type="match status" value="1"/>
</dbReference>
<dbReference type="InterPro" id="IPR002181">
    <property type="entry name" value="Fibrinogen_a/b/g_C_dom"/>
</dbReference>
<dbReference type="PROSITE" id="PS51406">
    <property type="entry name" value="FIBRINOGEN_C_2"/>
    <property type="match status" value="1"/>
</dbReference>
<evidence type="ECO:0000313" key="4">
    <source>
        <dbReference type="RefSeq" id="XP_022305681.1"/>
    </source>
</evidence>
<keyword evidence="1" id="KW-1015">Disulfide bond</keyword>
<evidence type="ECO:0000259" key="2">
    <source>
        <dbReference type="PROSITE" id="PS51406"/>
    </source>
</evidence>
<feature type="domain" description="Fibrinogen C-terminal" evidence="2">
    <location>
        <begin position="1"/>
        <end position="207"/>
    </location>
</feature>
<dbReference type="GeneID" id="111112465"/>
<dbReference type="SMART" id="SM00186">
    <property type="entry name" value="FBG"/>
    <property type="match status" value="1"/>
</dbReference>
<dbReference type="SUPFAM" id="SSF56496">
    <property type="entry name" value="Fibrinogen C-terminal domain-like"/>
    <property type="match status" value="1"/>
</dbReference>
<dbReference type="GO" id="GO:0005615">
    <property type="term" value="C:extracellular space"/>
    <property type="evidence" value="ECO:0007669"/>
    <property type="project" value="TreeGrafter"/>
</dbReference>
<dbReference type="PROSITE" id="PS00514">
    <property type="entry name" value="FIBRINOGEN_C_1"/>
    <property type="match status" value="1"/>
</dbReference>
<dbReference type="AlphaFoldDB" id="A0A8B8BRT8"/>
<dbReference type="KEGG" id="cvn:111112465"/>
<dbReference type="PANTHER" id="PTHR19143">
    <property type="entry name" value="FIBRINOGEN/TENASCIN/ANGIOPOEITIN"/>
    <property type="match status" value="1"/>
</dbReference>
<dbReference type="Pfam" id="PF00147">
    <property type="entry name" value="Fibrinogen_C"/>
    <property type="match status" value="1"/>
</dbReference>
<dbReference type="Proteomes" id="UP000694844">
    <property type="component" value="Chromosome 9"/>
</dbReference>
<gene>
    <name evidence="4" type="primary">LOC111112465</name>
</gene>
<reference evidence="4" key="1">
    <citation type="submission" date="2025-08" db="UniProtKB">
        <authorList>
            <consortium name="RefSeq"/>
        </authorList>
    </citation>
    <scope>IDENTIFICATION</scope>
    <source>
        <tissue evidence="4">Whole sample</tissue>
    </source>
</reference>
<name>A0A8B8BRT8_CRAVI</name>
<sequence length="218" mass="24773">MTIYPWDECDRNYRSVDVFCDMDTSGGGWTVLQRRISGSIDFNRSWSDYVTGFGNLQGNFWIGNDVIHQLTRTENVTLYVSITLAGGVTKYQEYQSFSVGNNSEKYRLFLQGPSHGTLGDSMVSTEYTGKLNRNLPGMLFSTHDQDNDRKSNGNCASTYGGGWWFNWCYVGYLNGPWKDSQWSSPWYPTVTTGTDIYGTLMMIRPNDEAVSDFTQLFS</sequence>
<keyword evidence="3" id="KW-1185">Reference proteome</keyword>
<accession>A0A8B8BRT8</accession>
<evidence type="ECO:0000256" key="1">
    <source>
        <dbReference type="ARBA" id="ARBA00023157"/>
    </source>
</evidence>
<dbReference type="InterPro" id="IPR036056">
    <property type="entry name" value="Fibrinogen-like_C"/>
</dbReference>
<dbReference type="InterPro" id="IPR020837">
    <property type="entry name" value="Fibrinogen_CS"/>
</dbReference>
<dbReference type="InterPro" id="IPR014716">
    <property type="entry name" value="Fibrinogen_a/b/g_C_1"/>
</dbReference>
<evidence type="ECO:0000313" key="3">
    <source>
        <dbReference type="Proteomes" id="UP000694844"/>
    </source>
</evidence>
<dbReference type="CDD" id="cd00087">
    <property type="entry name" value="FReD"/>
    <property type="match status" value="1"/>
</dbReference>